<proteinExistence type="inferred from homology"/>
<keyword evidence="4 8" id="KW-0276">Fatty acid metabolism</keyword>
<dbReference type="GO" id="GO:0006633">
    <property type="term" value="P:fatty acid biosynthetic process"/>
    <property type="evidence" value="ECO:0007669"/>
    <property type="project" value="UniProtKB-UniRule"/>
</dbReference>
<keyword evidence="3 8" id="KW-0479">Metal-binding</keyword>
<evidence type="ECO:0000256" key="4">
    <source>
        <dbReference type="ARBA" id="ARBA00022832"/>
    </source>
</evidence>
<comment type="cofactor">
    <cofactor evidence="8">
        <name>Mg(2+)</name>
        <dbReference type="ChEBI" id="CHEBI:18420"/>
    </cofactor>
</comment>
<evidence type="ECO:0000313" key="10">
    <source>
        <dbReference type="EMBL" id="KIA77326.1"/>
    </source>
</evidence>
<comment type="similarity">
    <text evidence="8">Belongs to the P-Pant transferase superfamily. AcpS family.</text>
</comment>
<dbReference type="EC" id="2.7.8.7" evidence="8"/>
<evidence type="ECO:0000256" key="2">
    <source>
        <dbReference type="ARBA" id="ARBA00022679"/>
    </source>
</evidence>
<keyword evidence="6 8" id="KW-0443">Lipid metabolism</keyword>
<evidence type="ECO:0000259" key="9">
    <source>
        <dbReference type="Pfam" id="PF01648"/>
    </source>
</evidence>
<dbReference type="Gene3D" id="3.90.470.20">
    <property type="entry name" value="4'-phosphopantetheinyl transferase domain"/>
    <property type="match status" value="1"/>
</dbReference>
<feature type="binding site" evidence="8">
    <location>
        <position position="9"/>
    </location>
    <ligand>
        <name>Mg(2+)</name>
        <dbReference type="ChEBI" id="CHEBI:18420"/>
    </ligand>
</feature>
<dbReference type="Pfam" id="PF01648">
    <property type="entry name" value="ACPS"/>
    <property type="match status" value="1"/>
</dbReference>
<evidence type="ECO:0000256" key="1">
    <source>
        <dbReference type="ARBA" id="ARBA00022516"/>
    </source>
</evidence>
<keyword evidence="8" id="KW-0963">Cytoplasm</keyword>
<keyword evidence="1 8" id="KW-0444">Lipid biosynthesis</keyword>
<protein>
    <recommendedName>
        <fullName evidence="8">Holo-[acyl-carrier-protein] synthase</fullName>
        <shortName evidence="8">Holo-ACP synthase</shortName>
        <ecNumber evidence="8">2.7.8.7</ecNumber>
    </recommendedName>
    <alternativeName>
        <fullName evidence="8">4'-phosphopantetheinyl transferase AcpS</fullName>
    </alternativeName>
</protein>
<keyword evidence="5 8" id="KW-0460">Magnesium</keyword>
<dbReference type="InterPro" id="IPR037143">
    <property type="entry name" value="4-PPantetheinyl_Trfase_dom_sf"/>
</dbReference>
<dbReference type="Proteomes" id="UP000031307">
    <property type="component" value="Unassembled WGS sequence"/>
</dbReference>
<dbReference type="EMBL" id="JSAM01000082">
    <property type="protein sequence ID" value="KIA77326.1"/>
    <property type="molecule type" value="Genomic_DNA"/>
</dbReference>
<keyword evidence="7 8" id="KW-0275">Fatty acid biosynthesis</keyword>
<feature type="domain" description="4'-phosphopantetheinyl transferase" evidence="9">
    <location>
        <begin position="5"/>
        <end position="96"/>
    </location>
</feature>
<gene>
    <name evidence="8 10" type="primary">acpS</name>
    <name evidence="10" type="ORF">DB43_GM00110</name>
</gene>
<dbReference type="GO" id="GO:0008897">
    <property type="term" value="F:holo-[acyl-carrier-protein] synthase activity"/>
    <property type="evidence" value="ECO:0007669"/>
    <property type="project" value="UniProtKB-UniRule"/>
</dbReference>
<dbReference type="NCBIfam" id="TIGR00516">
    <property type="entry name" value="acpS"/>
    <property type="match status" value="1"/>
</dbReference>
<keyword evidence="2 8" id="KW-0808">Transferase</keyword>
<evidence type="ECO:0000256" key="6">
    <source>
        <dbReference type="ARBA" id="ARBA00023098"/>
    </source>
</evidence>
<organism evidence="10 11">
    <name type="scientific">Parachlamydia acanthamoebae</name>
    <dbReference type="NCBI Taxonomy" id="83552"/>
    <lineage>
        <taxon>Bacteria</taxon>
        <taxon>Pseudomonadati</taxon>
        <taxon>Chlamydiota</taxon>
        <taxon>Chlamydiia</taxon>
        <taxon>Parachlamydiales</taxon>
        <taxon>Parachlamydiaceae</taxon>
        <taxon>Parachlamydia</taxon>
    </lineage>
</organism>
<evidence type="ECO:0000256" key="3">
    <source>
        <dbReference type="ARBA" id="ARBA00022723"/>
    </source>
</evidence>
<evidence type="ECO:0000256" key="5">
    <source>
        <dbReference type="ARBA" id="ARBA00022842"/>
    </source>
</evidence>
<accession>A0A0C1C0Y2</accession>
<dbReference type="GO" id="GO:0005737">
    <property type="term" value="C:cytoplasm"/>
    <property type="evidence" value="ECO:0007669"/>
    <property type="project" value="UniProtKB-SubCell"/>
</dbReference>
<comment type="catalytic activity">
    <reaction evidence="8">
        <text>apo-[ACP] + CoA = holo-[ACP] + adenosine 3',5'-bisphosphate + H(+)</text>
        <dbReference type="Rhea" id="RHEA:12068"/>
        <dbReference type="Rhea" id="RHEA-COMP:9685"/>
        <dbReference type="Rhea" id="RHEA-COMP:9690"/>
        <dbReference type="ChEBI" id="CHEBI:15378"/>
        <dbReference type="ChEBI" id="CHEBI:29999"/>
        <dbReference type="ChEBI" id="CHEBI:57287"/>
        <dbReference type="ChEBI" id="CHEBI:58343"/>
        <dbReference type="ChEBI" id="CHEBI:64479"/>
        <dbReference type="EC" id="2.7.8.7"/>
    </reaction>
</comment>
<dbReference type="SUPFAM" id="SSF56214">
    <property type="entry name" value="4'-phosphopantetheinyl transferase"/>
    <property type="match status" value="1"/>
</dbReference>
<reference evidence="10 11" key="1">
    <citation type="journal article" date="2014" name="Mol. Biol. Evol.">
        <title>Massive expansion of Ubiquitination-related gene families within the Chlamydiae.</title>
        <authorList>
            <person name="Domman D."/>
            <person name="Collingro A."/>
            <person name="Lagkouvardos I."/>
            <person name="Gehre L."/>
            <person name="Weinmaier T."/>
            <person name="Rattei T."/>
            <person name="Subtil A."/>
            <person name="Horn M."/>
        </authorList>
    </citation>
    <scope>NUCLEOTIDE SEQUENCE [LARGE SCALE GENOMIC DNA]</scope>
    <source>
        <strain evidence="10 11">OEW1</strain>
    </source>
</reference>
<dbReference type="InterPro" id="IPR002582">
    <property type="entry name" value="ACPS"/>
</dbReference>
<comment type="caution">
    <text evidence="10">The sequence shown here is derived from an EMBL/GenBank/DDBJ whole genome shotgun (WGS) entry which is preliminary data.</text>
</comment>
<evidence type="ECO:0000256" key="7">
    <source>
        <dbReference type="ARBA" id="ARBA00023160"/>
    </source>
</evidence>
<dbReference type="InterPro" id="IPR004568">
    <property type="entry name" value="Ppantetheine-prot_Trfase_dom"/>
</dbReference>
<sequence length="134" mass="14880">MAILGIGNDIIEVQRIAKNIEQYGQKFLDRIFTTQEQAYCLKHRESARNFAGRFAAKEAIVKAFGTGFGAHVSWTDLEILNDASGKPHVHLSAALELQLPPNTQILISISHCKAYATAVAIWTDEAKQHSWFGL</sequence>
<dbReference type="HAMAP" id="MF_00101">
    <property type="entry name" value="AcpS"/>
    <property type="match status" value="1"/>
</dbReference>
<feature type="binding site" evidence="8">
    <location>
        <position position="58"/>
    </location>
    <ligand>
        <name>Mg(2+)</name>
        <dbReference type="ChEBI" id="CHEBI:18420"/>
    </ligand>
</feature>
<dbReference type="RefSeq" id="WP_006340035.1">
    <property type="nucleotide sequence ID" value="NZ_BAWW01000008.1"/>
</dbReference>
<dbReference type="GO" id="GO:0000287">
    <property type="term" value="F:magnesium ion binding"/>
    <property type="evidence" value="ECO:0007669"/>
    <property type="project" value="UniProtKB-UniRule"/>
</dbReference>
<comment type="function">
    <text evidence="8">Transfers the 4'-phosphopantetheine moiety from coenzyme A to a Ser of acyl-carrier-protein.</text>
</comment>
<name>A0A0C1C0Y2_9BACT</name>
<evidence type="ECO:0000256" key="8">
    <source>
        <dbReference type="HAMAP-Rule" id="MF_00101"/>
    </source>
</evidence>
<dbReference type="NCBIfam" id="TIGR00556">
    <property type="entry name" value="pantethn_trn"/>
    <property type="match status" value="1"/>
</dbReference>
<evidence type="ECO:0000313" key="11">
    <source>
        <dbReference type="Proteomes" id="UP000031307"/>
    </source>
</evidence>
<dbReference type="InterPro" id="IPR008278">
    <property type="entry name" value="4-PPantetheinyl_Trfase_dom"/>
</dbReference>
<dbReference type="OMA" id="DERHYAV"/>
<dbReference type="AlphaFoldDB" id="A0A0C1C0Y2"/>
<dbReference type="PATRIC" id="fig|83552.4.peg.1522"/>
<comment type="subcellular location">
    <subcellularLocation>
        <location evidence="8">Cytoplasm</location>
    </subcellularLocation>
</comment>